<reference evidence="1 2" key="1">
    <citation type="journal article" date="2018" name="Nat. Biotechnol.">
        <title>A standardized bacterial taxonomy based on genome phylogeny substantially revises the tree of life.</title>
        <authorList>
            <person name="Parks D.H."/>
            <person name="Chuvochina M."/>
            <person name="Waite D.W."/>
            <person name="Rinke C."/>
            <person name="Skarshewski A."/>
            <person name="Chaumeil P.A."/>
            <person name="Hugenholtz P."/>
        </authorList>
    </citation>
    <scope>NUCLEOTIDE SEQUENCE [LARGE SCALE GENOMIC DNA]</scope>
    <source>
        <strain evidence="1">UBA12146</strain>
    </source>
</reference>
<accession>A0A354G429</accession>
<sequence length="63" mass="7368">MTKKSRSLPLLKHRTGYGRCYGIGFCRKLTPNTVMKANIKIIRITKAYMPTDLRVRFMLPPRK</sequence>
<comment type="caution">
    <text evidence="1">The sequence shown here is derived from an EMBL/GenBank/DDBJ whole genome shotgun (WGS) entry which is preliminary data.</text>
</comment>
<dbReference type="AlphaFoldDB" id="A0A354G429"/>
<evidence type="ECO:0000313" key="1">
    <source>
        <dbReference type="EMBL" id="HBI35767.1"/>
    </source>
</evidence>
<dbReference type="Proteomes" id="UP000261706">
    <property type="component" value="Unassembled WGS sequence"/>
</dbReference>
<gene>
    <name evidence="1" type="ORF">DDY47_02425</name>
</gene>
<dbReference type="EMBL" id="DNVO01000034">
    <property type="protein sequence ID" value="HBI35767.1"/>
    <property type="molecule type" value="Genomic_DNA"/>
</dbReference>
<organism evidence="1 2">
    <name type="scientific">candidate division WWE3 bacterium</name>
    <dbReference type="NCBI Taxonomy" id="2053526"/>
    <lineage>
        <taxon>Bacteria</taxon>
        <taxon>Katanobacteria</taxon>
    </lineage>
</organism>
<proteinExistence type="predicted"/>
<evidence type="ECO:0000313" key="2">
    <source>
        <dbReference type="Proteomes" id="UP000261706"/>
    </source>
</evidence>
<protein>
    <submittedName>
        <fullName evidence="1">Uncharacterized protein</fullName>
    </submittedName>
</protein>
<name>A0A354G429_UNCKA</name>